<reference evidence="1 2" key="1">
    <citation type="submission" date="2015-06" db="EMBL/GenBank/DDBJ databases">
        <title>Survival trade-offs in plant roots during colonization by closely related pathogenic and mutualistic fungi.</title>
        <authorList>
            <person name="Hacquard S."/>
            <person name="Kracher B."/>
            <person name="Hiruma K."/>
            <person name="Weinman A."/>
            <person name="Muench P."/>
            <person name="Garrido Oter R."/>
            <person name="Ver Loren van Themaat E."/>
            <person name="Dallerey J.-F."/>
            <person name="Damm U."/>
            <person name="Henrissat B."/>
            <person name="Lespinet O."/>
            <person name="Thon M."/>
            <person name="Kemen E."/>
            <person name="McHardy A.C."/>
            <person name="Schulze-Lefert P."/>
            <person name="O'Connell R.J."/>
        </authorList>
    </citation>
    <scope>NUCLEOTIDE SEQUENCE [LARGE SCALE GENOMIC DNA]</scope>
    <source>
        <strain evidence="1 2">0861</strain>
    </source>
</reference>
<gene>
    <name evidence="1" type="ORF">CT0861_11848</name>
</gene>
<dbReference type="AlphaFoldDB" id="A0A161YH38"/>
<protein>
    <submittedName>
        <fullName evidence="1">Uncharacterized protein</fullName>
    </submittedName>
</protein>
<keyword evidence="2" id="KW-1185">Reference proteome</keyword>
<dbReference type="Proteomes" id="UP000076552">
    <property type="component" value="Unassembled WGS sequence"/>
</dbReference>
<proteinExistence type="predicted"/>
<evidence type="ECO:0000313" key="1">
    <source>
        <dbReference type="EMBL" id="KZL72037.1"/>
    </source>
</evidence>
<name>A0A161YH38_9PEZI</name>
<evidence type="ECO:0000313" key="2">
    <source>
        <dbReference type="Proteomes" id="UP000076552"/>
    </source>
</evidence>
<sequence>MLTLMAVAFACTIRESPLPRKAKLNNFILLILMHITHINSISRREQEAHTLHLSASLKHHRGLNYILLDLTYIKMYIFTDRLFINNADLSLQLGYVIILAKETLCTTTDFHIKGNIIH</sequence>
<accession>A0A161YH38</accession>
<comment type="caution">
    <text evidence="1">The sequence shown here is derived from an EMBL/GenBank/DDBJ whole genome shotgun (WGS) entry which is preliminary data.</text>
</comment>
<organism evidence="1 2">
    <name type="scientific">Colletotrichum tofieldiae</name>
    <dbReference type="NCBI Taxonomy" id="708197"/>
    <lineage>
        <taxon>Eukaryota</taxon>
        <taxon>Fungi</taxon>
        <taxon>Dikarya</taxon>
        <taxon>Ascomycota</taxon>
        <taxon>Pezizomycotina</taxon>
        <taxon>Sordariomycetes</taxon>
        <taxon>Hypocreomycetidae</taxon>
        <taxon>Glomerellales</taxon>
        <taxon>Glomerellaceae</taxon>
        <taxon>Colletotrichum</taxon>
        <taxon>Colletotrichum spaethianum species complex</taxon>
    </lineage>
</organism>
<dbReference type="EMBL" id="LFIV01000063">
    <property type="protein sequence ID" value="KZL72037.1"/>
    <property type="molecule type" value="Genomic_DNA"/>
</dbReference>